<dbReference type="EMBL" id="MU843092">
    <property type="protein sequence ID" value="KAK2021593.1"/>
    <property type="molecule type" value="Genomic_DNA"/>
</dbReference>
<evidence type="ECO:0000313" key="2">
    <source>
        <dbReference type="Proteomes" id="UP001232148"/>
    </source>
</evidence>
<evidence type="ECO:0000313" key="1">
    <source>
        <dbReference type="EMBL" id="KAK2021593.1"/>
    </source>
</evidence>
<sequence>MYSCAWQASNSFSQSQTDERRRDEQDAAWREVISSILRVGNCSTRPCFARVCRYVESRDEDRPLSGRTGPSSDGPWKYRARGDSTWCRRTRRCSTTTGRSVAPCVGLANQLWHSGWGKDCEAIATACAQPLEIGRQARRMPDPIAMAMRPRAALARPVTYHLTPWIRQSKNKN</sequence>
<dbReference type="Proteomes" id="UP001232148">
    <property type="component" value="Unassembled WGS sequence"/>
</dbReference>
<dbReference type="AlphaFoldDB" id="A0AAD9H3V1"/>
<organism evidence="1 2">
    <name type="scientific">Colletotrichum zoysiae</name>
    <dbReference type="NCBI Taxonomy" id="1216348"/>
    <lineage>
        <taxon>Eukaryota</taxon>
        <taxon>Fungi</taxon>
        <taxon>Dikarya</taxon>
        <taxon>Ascomycota</taxon>
        <taxon>Pezizomycotina</taxon>
        <taxon>Sordariomycetes</taxon>
        <taxon>Hypocreomycetidae</taxon>
        <taxon>Glomerellales</taxon>
        <taxon>Glomerellaceae</taxon>
        <taxon>Colletotrichum</taxon>
        <taxon>Colletotrichum graminicola species complex</taxon>
    </lineage>
</organism>
<comment type="caution">
    <text evidence="1">The sequence shown here is derived from an EMBL/GenBank/DDBJ whole genome shotgun (WGS) entry which is preliminary data.</text>
</comment>
<proteinExistence type="predicted"/>
<gene>
    <name evidence="1" type="ORF">LX32DRAFT_242142</name>
</gene>
<name>A0AAD9H3V1_9PEZI</name>
<accession>A0AAD9H3V1</accession>
<reference evidence="1" key="1">
    <citation type="submission" date="2021-06" db="EMBL/GenBank/DDBJ databases">
        <title>Comparative genomics, transcriptomics and evolutionary studies reveal genomic signatures of adaptation to plant cell wall in hemibiotrophic fungi.</title>
        <authorList>
            <consortium name="DOE Joint Genome Institute"/>
            <person name="Baroncelli R."/>
            <person name="Diaz J.F."/>
            <person name="Benocci T."/>
            <person name="Peng M."/>
            <person name="Battaglia E."/>
            <person name="Haridas S."/>
            <person name="Andreopoulos W."/>
            <person name="Labutti K."/>
            <person name="Pangilinan J."/>
            <person name="Floch G.L."/>
            <person name="Makela M.R."/>
            <person name="Henrissat B."/>
            <person name="Grigoriev I.V."/>
            <person name="Crouch J.A."/>
            <person name="De Vries R.P."/>
            <person name="Sukno S.A."/>
            <person name="Thon M.R."/>
        </authorList>
    </citation>
    <scope>NUCLEOTIDE SEQUENCE</scope>
    <source>
        <strain evidence="1">MAFF235873</strain>
    </source>
</reference>
<keyword evidence="2" id="KW-1185">Reference proteome</keyword>
<protein>
    <submittedName>
        <fullName evidence="1">Uncharacterized protein</fullName>
    </submittedName>
</protein>